<accession>A0ABV6Y2Q0</accession>
<evidence type="ECO:0000259" key="2">
    <source>
        <dbReference type="Pfam" id="PF20172"/>
    </source>
</evidence>
<reference evidence="3 4" key="1">
    <citation type="submission" date="2024-09" db="EMBL/GenBank/DDBJ databases">
        <title>Nodulacao em especies de Leguminosae Basais da Amazonia e Caracterizacao dos Rizobios e Bacterias Associadas aos Nodulos.</title>
        <authorList>
            <person name="Jambeiro I.C.A."/>
            <person name="Lopes I.S."/>
            <person name="Aguiar E.R.G.R."/>
            <person name="Santos A.F.J."/>
            <person name="Dos Santos J.M.F."/>
            <person name="Gross E."/>
        </authorList>
    </citation>
    <scope>NUCLEOTIDE SEQUENCE [LARGE SCALE GENOMIC DNA]</scope>
    <source>
        <strain evidence="3 4">BRUESC1165</strain>
    </source>
</reference>
<dbReference type="EMBL" id="JBHOMY010000009">
    <property type="protein sequence ID" value="MFC1455559.1"/>
    <property type="molecule type" value="Genomic_DNA"/>
</dbReference>
<proteinExistence type="predicted"/>
<keyword evidence="4" id="KW-1185">Reference proteome</keyword>
<dbReference type="Pfam" id="PF20172">
    <property type="entry name" value="DUF6538"/>
    <property type="match status" value="1"/>
</dbReference>
<feature type="domain" description="DUF6538" evidence="2">
    <location>
        <begin position="6"/>
        <end position="63"/>
    </location>
</feature>
<sequence length="247" mass="26669">MPVGSHLMRRGAVYCWRRRLPACGANGRRVLQISLQSTRWTEARRIGAELTAMSEVVFDEMRRGRLTADEARAILVAVARRHAAKLELVATADRALDAPEPMSGEHADRISGAVYRLLAERGRVADGPLDADWLRSCGLDPSEAGEVKTILDLYRRQGVVPPKSVRLQGLIAEHAPNVDPTAMALAQTENAFYRGMAAALFHSAAKWGAGFPEDVATAFGTEPAAPAPLPTAVPDQVSPLPKAAFSR</sequence>
<feature type="region of interest" description="Disordered" evidence="1">
    <location>
        <begin position="222"/>
        <end position="247"/>
    </location>
</feature>
<dbReference type="RefSeq" id="WP_377028712.1">
    <property type="nucleotide sequence ID" value="NZ_JBHOMY010000009.1"/>
</dbReference>
<protein>
    <submittedName>
        <fullName evidence="3">DUF6538 domain-containing protein</fullName>
    </submittedName>
</protein>
<dbReference type="InterPro" id="IPR046668">
    <property type="entry name" value="DUF6538"/>
</dbReference>
<gene>
    <name evidence="3" type="ORF">ACETIH_02210</name>
</gene>
<evidence type="ECO:0000313" key="3">
    <source>
        <dbReference type="EMBL" id="MFC1455559.1"/>
    </source>
</evidence>
<organism evidence="3 4">
    <name type="scientific">Microvirga arabica</name>
    <dbReference type="NCBI Taxonomy" id="1128671"/>
    <lineage>
        <taxon>Bacteria</taxon>
        <taxon>Pseudomonadati</taxon>
        <taxon>Pseudomonadota</taxon>
        <taxon>Alphaproteobacteria</taxon>
        <taxon>Hyphomicrobiales</taxon>
        <taxon>Methylobacteriaceae</taxon>
        <taxon>Microvirga</taxon>
    </lineage>
</organism>
<dbReference type="Proteomes" id="UP001593940">
    <property type="component" value="Unassembled WGS sequence"/>
</dbReference>
<comment type="caution">
    <text evidence="3">The sequence shown here is derived from an EMBL/GenBank/DDBJ whole genome shotgun (WGS) entry which is preliminary data.</text>
</comment>
<name>A0ABV6Y2Q0_9HYPH</name>
<evidence type="ECO:0000313" key="4">
    <source>
        <dbReference type="Proteomes" id="UP001593940"/>
    </source>
</evidence>
<evidence type="ECO:0000256" key="1">
    <source>
        <dbReference type="SAM" id="MobiDB-lite"/>
    </source>
</evidence>